<accession>A0ABV9L931</accession>
<dbReference type="InterPro" id="IPR007433">
    <property type="entry name" value="DUF481"/>
</dbReference>
<keyword evidence="3" id="KW-1185">Reference proteome</keyword>
<sequence length="339" mass="38486">MKFKPFSLLLSLLVFPNILFAQNDTIVASNGQVVIGSIKEMYKGVLKLKTDYSDSDFTIQWSKVKRISSIKEYIISSTDGEIYNGSLRSKNNQVVSIINSDTITTSLPLEQIVFLRTLKSNFLSKLSASLAFGYNFTKSNNLSQFNLRSTLGYKARKWTINGNFNGISATRDEVEDVQRLDAALSYRYFLRKDWYPLAEVNILANTEQNIALRTVTRLGIGKYIKRTNSMYWGVQAGTSYNNERFTEGDPTSQNSLEGFIASDLNLYDIGDLSLLTRVVAYPGITESGRLRMDAVLDLQYDLPLDFFVKLGFTINYDNQAMLTDTDYDYVFQTSFGWKI</sequence>
<protein>
    <submittedName>
        <fullName evidence="2">DUF481 domain-containing protein</fullName>
    </submittedName>
</protein>
<dbReference type="Proteomes" id="UP001595878">
    <property type="component" value="Unassembled WGS sequence"/>
</dbReference>
<evidence type="ECO:0000313" key="2">
    <source>
        <dbReference type="EMBL" id="MFC4689902.1"/>
    </source>
</evidence>
<evidence type="ECO:0000313" key="3">
    <source>
        <dbReference type="Proteomes" id="UP001595878"/>
    </source>
</evidence>
<dbReference type="EMBL" id="JBHSHB010000008">
    <property type="protein sequence ID" value="MFC4689902.1"/>
    <property type="molecule type" value="Genomic_DNA"/>
</dbReference>
<feature type="chain" id="PRO_5046280708" evidence="1">
    <location>
        <begin position="22"/>
        <end position="339"/>
    </location>
</feature>
<dbReference type="Pfam" id="PF04338">
    <property type="entry name" value="DUF481"/>
    <property type="match status" value="1"/>
</dbReference>
<organism evidence="2 3">
    <name type="scientific">Dokdonia genika</name>
    <dbReference type="NCBI Taxonomy" id="308113"/>
    <lineage>
        <taxon>Bacteria</taxon>
        <taxon>Pseudomonadati</taxon>
        <taxon>Bacteroidota</taxon>
        <taxon>Flavobacteriia</taxon>
        <taxon>Flavobacteriales</taxon>
        <taxon>Flavobacteriaceae</taxon>
        <taxon>Dokdonia</taxon>
    </lineage>
</organism>
<gene>
    <name evidence="2" type="ORF">ACFO5T_05620</name>
</gene>
<evidence type="ECO:0000256" key="1">
    <source>
        <dbReference type="SAM" id="SignalP"/>
    </source>
</evidence>
<reference evidence="3" key="1">
    <citation type="journal article" date="2019" name="Int. J. Syst. Evol. Microbiol.">
        <title>The Global Catalogue of Microorganisms (GCM) 10K type strain sequencing project: providing services to taxonomists for standard genome sequencing and annotation.</title>
        <authorList>
            <consortium name="The Broad Institute Genomics Platform"/>
            <consortium name="The Broad Institute Genome Sequencing Center for Infectious Disease"/>
            <person name="Wu L."/>
            <person name="Ma J."/>
        </authorList>
    </citation>
    <scope>NUCLEOTIDE SEQUENCE [LARGE SCALE GENOMIC DNA]</scope>
    <source>
        <strain evidence="3">CGMCC 4.7427</strain>
    </source>
</reference>
<feature type="signal peptide" evidence="1">
    <location>
        <begin position="1"/>
        <end position="21"/>
    </location>
</feature>
<keyword evidence="1" id="KW-0732">Signal</keyword>
<dbReference type="RefSeq" id="WP_380032692.1">
    <property type="nucleotide sequence ID" value="NZ_JBHSHB010000008.1"/>
</dbReference>
<proteinExistence type="predicted"/>
<comment type="caution">
    <text evidence="2">The sequence shown here is derived from an EMBL/GenBank/DDBJ whole genome shotgun (WGS) entry which is preliminary data.</text>
</comment>
<name>A0ABV9L931_9FLAO</name>